<feature type="region of interest" description="Disordered" evidence="7">
    <location>
        <begin position="397"/>
        <end position="416"/>
    </location>
</feature>
<dbReference type="OrthoDB" id="581172at2"/>
<keyword evidence="9" id="KW-1185">Reference proteome</keyword>
<dbReference type="GO" id="GO:0015288">
    <property type="term" value="F:porin activity"/>
    <property type="evidence" value="ECO:0007669"/>
    <property type="project" value="TreeGrafter"/>
</dbReference>
<reference evidence="8 9" key="1">
    <citation type="submission" date="2019-02" db="EMBL/GenBank/DDBJ databases">
        <title>Deep-cultivation of Planctomycetes and their phenomic and genomic characterization uncovers novel biology.</title>
        <authorList>
            <person name="Wiegand S."/>
            <person name="Jogler M."/>
            <person name="Boedeker C."/>
            <person name="Pinto D."/>
            <person name="Vollmers J."/>
            <person name="Rivas-Marin E."/>
            <person name="Kohn T."/>
            <person name="Peeters S.H."/>
            <person name="Heuer A."/>
            <person name="Rast P."/>
            <person name="Oberbeckmann S."/>
            <person name="Bunk B."/>
            <person name="Jeske O."/>
            <person name="Meyerdierks A."/>
            <person name="Storesund J.E."/>
            <person name="Kallscheuer N."/>
            <person name="Luecker S."/>
            <person name="Lage O.M."/>
            <person name="Pohl T."/>
            <person name="Merkel B.J."/>
            <person name="Hornburger P."/>
            <person name="Mueller R.-W."/>
            <person name="Bruemmer F."/>
            <person name="Labrenz M."/>
            <person name="Spormann A.M."/>
            <person name="Op den Camp H."/>
            <person name="Overmann J."/>
            <person name="Amann R."/>
            <person name="Jetten M.S.M."/>
            <person name="Mascher T."/>
            <person name="Medema M.H."/>
            <person name="Devos D.P."/>
            <person name="Kaster A.-K."/>
            <person name="Ovreas L."/>
            <person name="Rohde M."/>
            <person name="Galperin M.Y."/>
            <person name="Jogler C."/>
        </authorList>
    </citation>
    <scope>NUCLEOTIDE SEQUENCE [LARGE SCALE GENOMIC DNA]</scope>
    <source>
        <strain evidence="8 9">Pla175</strain>
    </source>
</reference>
<dbReference type="GO" id="GO:1990281">
    <property type="term" value="C:efflux pump complex"/>
    <property type="evidence" value="ECO:0007669"/>
    <property type="project" value="TreeGrafter"/>
</dbReference>
<evidence type="ECO:0000256" key="3">
    <source>
        <dbReference type="ARBA" id="ARBA00022692"/>
    </source>
</evidence>
<accession>A0A518DE16</accession>
<gene>
    <name evidence="8" type="ORF">Pla175_31230</name>
</gene>
<dbReference type="Gene3D" id="1.20.1600.10">
    <property type="entry name" value="Outer membrane efflux proteins (OEP)"/>
    <property type="match status" value="1"/>
</dbReference>
<sequence>MSPGKSILAVLALAVAAVGCRSGRAPRVVDSPPPPPVVALSPTVELAAYKQTAAEAPSDEAPEALRLPPIAQPDPAGEPGPTAEPEPIAAPETLPNPAARPLELGQVISSVRSSFPLIQQAAAGRVIASGETLSASGAFDHKLDADSVSQPLDFYKNYRNGIGVKRDTTWGGQTFAGYRIGRGEFEPWYLERETNKGGEFKLGFMAPIGRDRWIDENRSALWQAQLEQRRVEPEILAQVIFSVREGSVAYWGWVAAGANYRIAEGLLQLAEERNQGLEAQVEAQEKAPIDLVDNRRIIVSREAKQIDARRKLEQSAVKLSLYYRAADGAPLVADDALLPAAFPEVPRVDPGNDPLPLTPGDTELALRQRPELVELQTVRQQLNVALRQANNETWPDLDAGLISSQDVGEPTSSKRDKSQLKLEAVVTMSVPLERRKALGKIRSLQGKLAQVAAKNRYASDKIVAEVQVARAALKAASERVVRATESFELAGKMQQAERELFSNGQSTLFNLNIREQQAAEAAADRVDALLEYYIARADYAAALGEDAPAL</sequence>
<proteinExistence type="predicted"/>
<organism evidence="8 9">
    <name type="scientific">Pirellulimonas nuda</name>
    <dbReference type="NCBI Taxonomy" id="2528009"/>
    <lineage>
        <taxon>Bacteria</taxon>
        <taxon>Pseudomonadati</taxon>
        <taxon>Planctomycetota</taxon>
        <taxon>Planctomycetia</taxon>
        <taxon>Pirellulales</taxon>
        <taxon>Lacipirellulaceae</taxon>
        <taxon>Pirellulimonas</taxon>
    </lineage>
</organism>
<evidence type="ECO:0000256" key="7">
    <source>
        <dbReference type="SAM" id="MobiDB-lite"/>
    </source>
</evidence>
<dbReference type="GO" id="GO:0015562">
    <property type="term" value="F:efflux transmembrane transporter activity"/>
    <property type="evidence" value="ECO:0007669"/>
    <property type="project" value="InterPro"/>
</dbReference>
<dbReference type="EMBL" id="CP036291">
    <property type="protein sequence ID" value="QDU89728.1"/>
    <property type="molecule type" value="Genomic_DNA"/>
</dbReference>
<dbReference type="KEGG" id="pnd:Pla175_31230"/>
<keyword evidence="6" id="KW-0175">Coiled coil</keyword>
<feature type="coiled-coil region" evidence="6">
    <location>
        <begin position="260"/>
        <end position="287"/>
    </location>
</feature>
<dbReference type="PANTHER" id="PTHR30026">
    <property type="entry name" value="OUTER MEMBRANE PROTEIN TOLC"/>
    <property type="match status" value="1"/>
</dbReference>
<keyword evidence="5" id="KW-0998">Cell outer membrane</keyword>
<keyword evidence="4" id="KW-0472">Membrane</keyword>
<evidence type="ECO:0000256" key="6">
    <source>
        <dbReference type="SAM" id="Coils"/>
    </source>
</evidence>
<dbReference type="Proteomes" id="UP000317429">
    <property type="component" value="Chromosome"/>
</dbReference>
<evidence type="ECO:0000313" key="8">
    <source>
        <dbReference type="EMBL" id="QDU89728.1"/>
    </source>
</evidence>
<dbReference type="PROSITE" id="PS51257">
    <property type="entry name" value="PROKAR_LIPOPROTEIN"/>
    <property type="match status" value="1"/>
</dbReference>
<dbReference type="AlphaFoldDB" id="A0A518DE16"/>
<keyword evidence="2" id="KW-1134">Transmembrane beta strand</keyword>
<evidence type="ECO:0000256" key="4">
    <source>
        <dbReference type="ARBA" id="ARBA00023136"/>
    </source>
</evidence>
<evidence type="ECO:0000256" key="2">
    <source>
        <dbReference type="ARBA" id="ARBA00022452"/>
    </source>
</evidence>
<evidence type="ECO:0000313" key="9">
    <source>
        <dbReference type="Proteomes" id="UP000317429"/>
    </source>
</evidence>
<dbReference type="GO" id="GO:0009279">
    <property type="term" value="C:cell outer membrane"/>
    <property type="evidence" value="ECO:0007669"/>
    <property type="project" value="UniProtKB-SubCell"/>
</dbReference>
<keyword evidence="3" id="KW-0812">Transmembrane</keyword>
<name>A0A518DE16_9BACT</name>
<dbReference type="RefSeq" id="WP_145286816.1">
    <property type="nucleotide sequence ID" value="NZ_CP036291.1"/>
</dbReference>
<feature type="compositionally biased region" description="Low complexity" evidence="7">
    <location>
        <begin position="85"/>
        <end position="95"/>
    </location>
</feature>
<feature type="compositionally biased region" description="Pro residues" evidence="7">
    <location>
        <begin position="70"/>
        <end position="84"/>
    </location>
</feature>
<comment type="subcellular location">
    <subcellularLocation>
        <location evidence="1">Cell outer membrane</location>
    </subcellularLocation>
</comment>
<protein>
    <submittedName>
        <fullName evidence="8">Outer membrane efflux protein</fullName>
    </submittedName>
</protein>
<dbReference type="InterPro" id="IPR051906">
    <property type="entry name" value="TolC-like"/>
</dbReference>
<evidence type="ECO:0000256" key="1">
    <source>
        <dbReference type="ARBA" id="ARBA00004442"/>
    </source>
</evidence>
<dbReference type="PANTHER" id="PTHR30026:SF21">
    <property type="entry name" value="SLR1270 PROTEIN"/>
    <property type="match status" value="1"/>
</dbReference>
<evidence type="ECO:0000256" key="5">
    <source>
        <dbReference type="ARBA" id="ARBA00023237"/>
    </source>
</evidence>
<dbReference type="SUPFAM" id="SSF56954">
    <property type="entry name" value="Outer membrane efflux proteins (OEP)"/>
    <property type="match status" value="1"/>
</dbReference>
<feature type="region of interest" description="Disordered" evidence="7">
    <location>
        <begin position="51"/>
        <end position="97"/>
    </location>
</feature>